<dbReference type="InterPro" id="IPR014710">
    <property type="entry name" value="RmlC-like_jellyroll"/>
</dbReference>
<dbReference type="Gene3D" id="2.60.120.10">
    <property type="entry name" value="Jelly Rolls"/>
    <property type="match status" value="1"/>
</dbReference>
<keyword evidence="2" id="KW-1185">Reference proteome</keyword>
<dbReference type="Proteomes" id="UP000038010">
    <property type="component" value="Unassembled WGS sequence"/>
</dbReference>
<dbReference type="SUPFAM" id="SSF51182">
    <property type="entry name" value="RmlC-like cupins"/>
    <property type="match status" value="1"/>
</dbReference>
<accession>A0A0N1HUG6</accession>
<name>A0A0N1HUG6_9EURO</name>
<dbReference type="EMBL" id="LFJN01000006">
    <property type="protein sequence ID" value="KPI43027.1"/>
    <property type="molecule type" value="Genomic_DNA"/>
</dbReference>
<evidence type="ECO:0008006" key="3">
    <source>
        <dbReference type="Google" id="ProtNLM"/>
    </source>
</evidence>
<dbReference type="RefSeq" id="XP_018002990.1">
    <property type="nucleotide sequence ID" value="XM_018141753.1"/>
</dbReference>
<dbReference type="OrthoDB" id="504210at2759"/>
<organism evidence="1 2">
    <name type="scientific">Cyphellophora attinorum</name>
    <dbReference type="NCBI Taxonomy" id="1664694"/>
    <lineage>
        <taxon>Eukaryota</taxon>
        <taxon>Fungi</taxon>
        <taxon>Dikarya</taxon>
        <taxon>Ascomycota</taxon>
        <taxon>Pezizomycotina</taxon>
        <taxon>Eurotiomycetes</taxon>
        <taxon>Chaetothyriomycetidae</taxon>
        <taxon>Chaetothyriales</taxon>
        <taxon>Cyphellophoraceae</taxon>
        <taxon>Cyphellophora</taxon>
    </lineage>
</organism>
<dbReference type="CDD" id="cd02208">
    <property type="entry name" value="cupin_RmlC-like"/>
    <property type="match status" value="1"/>
</dbReference>
<evidence type="ECO:0000313" key="2">
    <source>
        <dbReference type="Proteomes" id="UP000038010"/>
    </source>
</evidence>
<proteinExistence type="predicted"/>
<sequence length="220" mass="24568">MARSGRADTTSRTVLTLERPGNNVVSFDLAPDSDRPYATRVTIPAGSPWTPAPHWHEGYTEYVACISGRLLVRLNGVDKVVTPDDGPQVIDKGVVHEFMRADLHGYPKTPGKGDGGDVVAEEWTDPADGMKHVFFRNLFSVLEDQKYFGWKFVPQVMYSLRRHDNWNVMLGSGKGGVGWFGWTVTHTVYALGEGVAKLIGLRPWYEEYIPANLREVAAKY</sequence>
<evidence type="ECO:0000313" key="1">
    <source>
        <dbReference type="EMBL" id="KPI43027.1"/>
    </source>
</evidence>
<protein>
    <recommendedName>
        <fullName evidence="3">Cupin 2 conserved barrel domain-containing protein</fullName>
    </recommendedName>
</protein>
<comment type="caution">
    <text evidence="1">The sequence shown here is derived from an EMBL/GenBank/DDBJ whole genome shotgun (WGS) entry which is preliminary data.</text>
</comment>
<dbReference type="AlphaFoldDB" id="A0A0N1HUG6"/>
<dbReference type="GeneID" id="28733633"/>
<gene>
    <name evidence="1" type="ORF">AB675_1832</name>
</gene>
<dbReference type="InterPro" id="IPR011051">
    <property type="entry name" value="RmlC_Cupin_sf"/>
</dbReference>
<reference evidence="1 2" key="1">
    <citation type="submission" date="2015-06" db="EMBL/GenBank/DDBJ databases">
        <title>Draft genome of the ant-associated black yeast Phialophora attae CBS 131958.</title>
        <authorList>
            <person name="Moreno L.F."/>
            <person name="Stielow B.J."/>
            <person name="de Hoog S."/>
            <person name="Vicente V.A."/>
            <person name="Weiss V.A."/>
            <person name="de Vries M."/>
            <person name="Cruz L.M."/>
            <person name="Souza E.M."/>
        </authorList>
    </citation>
    <scope>NUCLEOTIDE SEQUENCE [LARGE SCALE GENOMIC DNA]</scope>
    <source>
        <strain evidence="1 2">CBS 131958</strain>
    </source>
</reference>
<dbReference type="VEuPathDB" id="FungiDB:AB675_1832"/>